<feature type="region of interest" description="Disordered" evidence="1">
    <location>
        <begin position="1"/>
        <end position="62"/>
    </location>
</feature>
<dbReference type="Proteomes" id="UP001176941">
    <property type="component" value="Chromosome 3"/>
</dbReference>
<name>A0ABN8ZDX4_RANTA</name>
<accession>A0ABN8ZDX4</accession>
<reference evidence="2" key="1">
    <citation type="submission" date="2023-04" db="EMBL/GenBank/DDBJ databases">
        <authorList>
            <consortium name="ELIXIR-Norway"/>
        </authorList>
    </citation>
    <scope>NUCLEOTIDE SEQUENCE [LARGE SCALE GENOMIC DNA]</scope>
</reference>
<keyword evidence="3" id="KW-1185">Reference proteome</keyword>
<dbReference type="EMBL" id="OX459939">
    <property type="protein sequence ID" value="CAI9170416.1"/>
    <property type="molecule type" value="Genomic_DNA"/>
</dbReference>
<sequence>MKGRGPPSAWNTLPGPESVCGALPAHWKPTQPSLQTGLPRLPGGSQRGTGSPTQDSEAPGHDVTYISHSPWWECSSTSLRPGRRAGWMSCLGAPFLWGGDNKGSSAFVAGTQLHSGPDPAPWLMGGAGGSRFGSMSASVLPPVTIWIIPGCSEGPMGNPTKEG</sequence>
<proteinExistence type="predicted"/>
<evidence type="ECO:0000313" key="3">
    <source>
        <dbReference type="Proteomes" id="UP001176941"/>
    </source>
</evidence>
<evidence type="ECO:0000313" key="2">
    <source>
        <dbReference type="EMBL" id="CAI9170416.1"/>
    </source>
</evidence>
<organism evidence="2 3">
    <name type="scientific">Rangifer tarandus platyrhynchus</name>
    <name type="common">Svalbard reindeer</name>
    <dbReference type="NCBI Taxonomy" id="3082113"/>
    <lineage>
        <taxon>Eukaryota</taxon>
        <taxon>Metazoa</taxon>
        <taxon>Chordata</taxon>
        <taxon>Craniata</taxon>
        <taxon>Vertebrata</taxon>
        <taxon>Euteleostomi</taxon>
        <taxon>Mammalia</taxon>
        <taxon>Eutheria</taxon>
        <taxon>Laurasiatheria</taxon>
        <taxon>Artiodactyla</taxon>
        <taxon>Ruminantia</taxon>
        <taxon>Pecora</taxon>
        <taxon>Cervidae</taxon>
        <taxon>Odocoileinae</taxon>
        <taxon>Rangifer</taxon>
    </lineage>
</organism>
<protein>
    <submittedName>
        <fullName evidence="2">Uncharacterized protein</fullName>
    </submittedName>
</protein>
<gene>
    <name evidence="2" type="ORF">MRATA1EN1_LOCUS19378</name>
</gene>
<evidence type="ECO:0000256" key="1">
    <source>
        <dbReference type="SAM" id="MobiDB-lite"/>
    </source>
</evidence>